<protein>
    <submittedName>
        <fullName evidence="1">Uncharacterized protein</fullName>
    </submittedName>
</protein>
<sequence>MGVLDEGAGRAEARHGGRVYTKSCIDTRSPAALLAVAQARGCSGRLQASDMQ</sequence>
<proteinExistence type="predicted"/>
<reference evidence="1 2" key="1">
    <citation type="submission" date="2013-05" db="EMBL/GenBank/DDBJ databases">
        <title>Genome assembly of Chondromyces apiculatus DSM 436.</title>
        <authorList>
            <person name="Sharma G."/>
            <person name="Khatri I."/>
            <person name="Kaur C."/>
            <person name="Mayilraj S."/>
            <person name="Subramanian S."/>
        </authorList>
    </citation>
    <scope>NUCLEOTIDE SEQUENCE [LARGE SCALE GENOMIC DNA]</scope>
    <source>
        <strain evidence="1 2">DSM 436</strain>
    </source>
</reference>
<evidence type="ECO:0000313" key="1">
    <source>
        <dbReference type="EMBL" id="EYF03148.1"/>
    </source>
</evidence>
<accession>A0A017T1Q6</accession>
<keyword evidence="2" id="KW-1185">Reference proteome</keyword>
<dbReference type="AlphaFoldDB" id="A0A017T1Q6"/>
<name>A0A017T1Q6_9BACT</name>
<evidence type="ECO:0000313" key="2">
    <source>
        <dbReference type="Proteomes" id="UP000019678"/>
    </source>
</evidence>
<comment type="caution">
    <text evidence="1">The sequence shown here is derived from an EMBL/GenBank/DDBJ whole genome shotgun (WGS) entry which is preliminary data.</text>
</comment>
<gene>
    <name evidence="1" type="ORF">CAP_6124</name>
</gene>
<organism evidence="1 2">
    <name type="scientific">Chondromyces apiculatus DSM 436</name>
    <dbReference type="NCBI Taxonomy" id="1192034"/>
    <lineage>
        <taxon>Bacteria</taxon>
        <taxon>Pseudomonadati</taxon>
        <taxon>Myxococcota</taxon>
        <taxon>Polyangia</taxon>
        <taxon>Polyangiales</taxon>
        <taxon>Polyangiaceae</taxon>
        <taxon>Chondromyces</taxon>
    </lineage>
</organism>
<dbReference type="STRING" id="1192034.CAP_6124"/>
<dbReference type="EMBL" id="ASRX01000050">
    <property type="protein sequence ID" value="EYF03148.1"/>
    <property type="molecule type" value="Genomic_DNA"/>
</dbReference>
<dbReference type="Proteomes" id="UP000019678">
    <property type="component" value="Unassembled WGS sequence"/>
</dbReference>